<dbReference type="Proteomes" id="UP000663832">
    <property type="component" value="Unassembled WGS sequence"/>
</dbReference>
<dbReference type="Gene3D" id="3.30.70.1240">
    <property type="entry name" value="DOPA-like domains"/>
    <property type="match status" value="1"/>
</dbReference>
<evidence type="ECO:0000256" key="1">
    <source>
        <dbReference type="SAM" id="SignalP"/>
    </source>
</evidence>
<dbReference type="Pfam" id="PF08883">
    <property type="entry name" value="DOPA_dioxygen"/>
    <property type="match status" value="1"/>
</dbReference>
<protein>
    <recommendedName>
        <fullName evidence="7">Dopa 4,5-dioxygenase</fullName>
    </recommendedName>
</protein>
<keyword evidence="5" id="KW-1185">Reference proteome</keyword>
<evidence type="ECO:0000313" key="5">
    <source>
        <dbReference type="Proteomes" id="UP000663832"/>
    </source>
</evidence>
<evidence type="ECO:0000313" key="6">
    <source>
        <dbReference type="Proteomes" id="UP000663877"/>
    </source>
</evidence>
<dbReference type="InterPro" id="IPR014980">
    <property type="entry name" value="DOPA_dioxygen"/>
</dbReference>
<dbReference type="AlphaFoldDB" id="A0A814KEL7"/>
<evidence type="ECO:0000313" key="3">
    <source>
        <dbReference type="EMBL" id="CAF1260616.1"/>
    </source>
</evidence>
<proteinExistence type="predicted"/>
<dbReference type="EMBL" id="CAJNOM010000281">
    <property type="protein sequence ID" value="CAF1316539.1"/>
    <property type="molecule type" value="Genomic_DNA"/>
</dbReference>
<accession>A0A814KEL7</accession>
<evidence type="ECO:0008006" key="7">
    <source>
        <dbReference type="Google" id="ProtNLM"/>
    </source>
</evidence>
<dbReference type="PANTHER" id="PTHR36423">
    <property type="entry name" value="AFR070WP"/>
    <property type="match status" value="1"/>
</dbReference>
<dbReference type="Proteomes" id="UP000663877">
    <property type="component" value="Unassembled WGS sequence"/>
</dbReference>
<name>A0A814KEL7_9BILA</name>
<organism evidence="2 6">
    <name type="scientific">Adineta steineri</name>
    <dbReference type="NCBI Taxonomy" id="433720"/>
    <lineage>
        <taxon>Eukaryota</taxon>
        <taxon>Metazoa</taxon>
        <taxon>Spiralia</taxon>
        <taxon>Gnathifera</taxon>
        <taxon>Rotifera</taxon>
        <taxon>Eurotatoria</taxon>
        <taxon>Bdelloidea</taxon>
        <taxon>Adinetida</taxon>
        <taxon>Adinetidae</taxon>
        <taxon>Adineta</taxon>
    </lineage>
</organism>
<evidence type="ECO:0000313" key="4">
    <source>
        <dbReference type="EMBL" id="CAF1316539.1"/>
    </source>
</evidence>
<gene>
    <name evidence="2" type="ORF">BJG266_LOCUS18472</name>
    <name evidence="3" type="ORF">QVE165_LOCUS29029</name>
    <name evidence="4" type="ORF">QVE165_LOCUS32094</name>
</gene>
<reference evidence="2" key="1">
    <citation type="submission" date="2021-02" db="EMBL/GenBank/DDBJ databases">
        <authorList>
            <person name="Nowell W R."/>
        </authorList>
    </citation>
    <scope>NUCLEOTIDE SEQUENCE</scope>
</reference>
<comment type="caution">
    <text evidence="2">The sequence shown here is derived from an EMBL/GenBank/DDBJ whole genome shotgun (WGS) entry which is preliminary data.</text>
</comment>
<evidence type="ECO:0000313" key="2">
    <source>
        <dbReference type="EMBL" id="CAF1048438.1"/>
    </source>
</evidence>
<feature type="signal peptide" evidence="1">
    <location>
        <begin position="1"/>
        <end position="21"/>
    </location>
</feature>
<feature type="chain" id="PRO_5036224994" description="Dopa 4,5-dioxygenase" evidence="1">
    <location>
        <begin position="22"/>
        <end position="181"/>
    </location>
</feature>
<keyword evidence="1" id="KW-0732">Signal</keyword>
<dbReference type="EMBL" id="CAJNOI010000094">
    <property type="protein sequence ID" value="CAF1048438.1"/>
    <property type="molecule type" value="Genomic_DNA"/>
</dbReference>
<dbReference type="EMBL" id="CAJNOM010000230">
    <property type="protein sequence ID" value="CAF1260616.1"/>
    <property type="molecule type" value="Genomic_DNA"/>
</dbReference>
<dbReference type="OrthoDB" id="9970095at2759"/>
<dbReference type="InterPro" id="IPR023389">
    <property type="entry name" value="DOPA-like_sf"/>
</dbReference>
<sequence>MNGNIILKLFINLAISSIVIGHFVQENNVDDSFISVVKFDTDVIYYSYHIHVYFLQKNTLQRNEALLLRKRFLSEFNVTICPNHCDTWCPQICHWDFNRSPTGPHPIGSWGVYIPLEQFIRTVSFISMYHGNLSVLIHPNSGHPKIDHLLNAFWIKSIVSLRKNQLSDNAPPPSSSYRILN</sequence>
<dbReference type="PANTHER" id="PTHR36423:SF2">
    <property type="entry name" value="AFR070WP"/>
    <property type="match status" value="1"/>
</dbReference>
<dbReference type="SUPFAM" id="SSF143410">
    <property type="entry name" value="DOPA-like"/>
    <property type="match status" value="1"/>
</dbReference>